<keyword evidence="5" id="KW-1185">Reference proteome</keyword>
<accession>A0ABQ9DX06</accession>
<proteinExistence type="predicted"/>
<dbReference type="Proteomes" id="UP001217089">
    <property type="component" value="Unassembled WGS sequence"/>
</dbReference>
<feature type="domain" description="EF-hand" evidence="2">
    <location>
        <begin position="45"/>
        <end position="80"/>
    </location>
</feature>
<feature type="domain" description="EF-hand" evidence="2">
    <location>
        <begin position="8"/>
        <end position="43"/>
    </location>
</feature>
<protein>
    <recommendedName>
        <fullName evidence="2">EF-hand domain-containing protein</fullName>
    </recommendedName>
</protein>
<dbReference type="InterPro" id="IPR011992">
    <property type="entry name" value="EF-hand-dom_pair"/>
</dbReference>
<evidence type="ECO:0000313" key="3">
    <source>
        <dbReference type="EMBL" id="KAJ8297594.1"/>
    </source>
</evidence>
<dbReference type="CDD" id="cd00051">
    <property type="entry name" value="EFh"/>
    <property type="match status" value="1"/>
</dbReference>
<organism evidence="3 5">
    <name type="scientific">Tegillarca granosa</name>
    <name type="common">Malaysian cockle</name>
    <name type="synonym">Anadara granosa</name>
    <dbReference type="NCBI Taxonomy" id="220873"/>
    <lineage>
        <taxon>Eukaryota</taxon>
        <taxon>Metazoa</taxon>
        <taxon>Spiralia</taxon>
        <taxon>Lophotrochozoa</taxon>
        <taxon>Mollusca</taxon>
        <taxon>Bivalvia</taxon>
        <taxon>Autobranchia</taxon>
        <taxon>Pteriomorphia</taxon>
        <taxon>Arcoida</taxon>
        <taxon>Arcoidea</taxon>
        <taxon>Arcidae</taxon>
        <taxon>Tegillarca</taxon>
    </lineage>
</organism>
<dbReference type="InterPro" id="IPR002048">
    <property type="entry name" value="EF_hand_dom"/>
</dbReference>
<dbReference type="Pfam" id="PF13833">
    <property type="entry name" value="EF-hand_8"/>
    <property type="match status" value="1"/>
</dbReference>
<dbReference type="PROSITE" id="PS50222">
    <property type="entry name" value="EF_HAND_2"/>
    <property type="match status" value="2"/>
</dbReference>
<evidence type="ECO:0000259" key="2">
    <source>
        <dbReference type="PROSITE" id="PS50222"/>
    </source>
</evidence>
<dbReference type="Gene3D" id="1.10.238.10">
    <property type="entry name" value="EF-hand"/>
    <property type="match status" value="2"/>
</dbReference>
<dbReference type="SUPFAM" id="SSF47473">
    <property type="entry name" value="EF-hand"/>
    <property type="match status" value="1"/>
</dbReference>
<dbReference type="EMBL" id="JARBDR010000923">
    <property type="protein sequence ID" value="KAJ8297594.1"/>
    <property type="molecule type" value="Genomic_DNA"/>
</dbReference>
<dbReference type="PANTHER" id="PTHR23048:SF0">
    <property type="entry name" value="CALMODULIN LIKE 3"/>
    <property type="match status" value="1"/>
</dbReference>
<dbReference type="PANTHER" id="PTHR23048">
    <property type="entry name" value="MYOSIN LIGHT CHAIN 1, 3"/>
    <property type="match status" value="1"/>
</dbReference>
<evidence type="ECO:0000256" key="1">
    <source>
        <dbReference type="ARBA" id="ARBA00022737"/>
    </source>
</evidence>
<sequence length="106" mass="11883">MRALGHNPSEAELQDMVAEVDIEGNGTVAFEDFLPLICKKMKDVDTIDDLLEAYKVFDKEGNGFISASELRHVMTNMGEKLTDEEVDEMIREADQNGDGLINYEGR</sequence>
<reference evidence="3 5" key="1">
    <citation type="submission" date="2022-12" db="EMBL/GenBank/DDBJ databases">
        <title>Chromosome-level genome of Tegillarca granosa.</title>
        <authorList>
            <person name="Kim J."/>
        </authorList>
    </citation>
    <scope>NUCLEOTIDE SEQUENCE [LARGE SCALE GENOMIC DNA]</scope>
    <source>
        <strain evidence="3">Teg-2019</strain>
        <tissue evidence="3">Adductor muscle</tissue>
    </source>
</reference>
<evidence type="ECO:0000313" key="4">
    <source>
        <dbReference type="EMBL" id="KAJ8298468.1"/>
    </source>
</evidence>
<gene>
    <name evidence="3" type="ORF">KUTeg_024125</name>
    <name evidence="4" type="ORF">KUTeg_024999</name>
</gene>
<evidence type="ECO:0000313" key="5">
    <source>
        <dbReference type="Proteomes" id="UP001217089"/>
    </source>
</evidence>
<dbReference type="Pfam" id="PF13499">
    <property type="entry name" value="EF-hand_7"/>
    <property type="match status" value="1"/>
</dbReference>
<dbReference type="SMART" id="SM00054">
    <property type="entry name" value="EFh"/>
    <property type="match status" value="3"/>
</dbReference>
<dbReference type="InterPro" id="IPR050230">
    <property type="entry name" value="CALM/Myosin/TropC-like"/>
</dbReference>
<comment type="caution">
    <text evidence="3">The sequence shown here is derived from an EMBL/GenBank/DDBJ whole genome shotgun (WGS) entry which is preliminary data.</text>
</comment>
<dbReference type="EMBL" id="JARBDR010000923">
    <property type="protein sequence ID" value="KAJ8298468.1"/>
    <property type="molecule type" value="Genomic_DNA"/>
</dbReference>
<keyword evidence="1" id="KW-0677">Repeat</keyword>
<name>A0ABQ9DX06_TEGGR</name>